<feature type="region of interest" description="Disordered" evidence="1">
    <location>
        <begin position="931"/>
        <end position="951"/>
    </location>
</feature>
<sequence length="977" mass="104594">MAITAQDHVRQPGTPLKPVAVRANLERTLAVDDIDDVQCDEGDDFVSRSETQQPPIVIEVAPESASGCETSTHVCPSSALTLDVAHDHSGSPSDYSSQVHYGRSSLGNFPSTSRRSKDDDLPPLPTLASQIRPTSGLFQRITSKLRSPTTSQFPASTLNINTTSALSPSGKTQRDRSRSPSRSPSRDHTRASTPFDADAPQPPSPLPPPTKRKPALYLALPRAPIPGPLPGSFTSAEQRQAALRARGLLPPSPYTPRYRDAQGYMLSLSEQEAELDRHFAIVLGEPRGSRDGEGEDGDSAAQRIKEAWLAKNREGNVPVDRVYEGPITKGVEAPNATEMRIVQSGDDHLACPEEKSERATTMDASSLVVNTTAQDYNRLVGATQMSPSTEQLARSSMDAFVTEHAPSSPPQRRLPAKPRRSSDVSERVSRWLHSALPRSASSPTQTSFKAEGESTGFFSRKSSDRARPSVTVVTRPGERNENVARRRSEASVDGVPADPSASTTSPDEPAPPPVPAKTRRPPPQRKLPPPPSAYTPPPIDGKERQTSPVASPRASSSSSSSAPAVAIAVSLPTDSITSRMSPDLTDSEHAHGAKAPPVGRGRSTSVAQSQASSTSPPRSHLFTQSPAPPQAPSQSPAPPSPWHQFTYPWHPQNALGLTAAPARPPAPESRRSTDARGRSSKLPALSPTRTASSSAPSEGVPPTPTTPYDAKNNARARSRTRRPMGHAAHHTGGVKVAGGEETRGRGGSMGDGEEDDAGCKVIVESPIADDSSSDWETPVSADPARMHDEAQKMRELMAAAEGDVHPRGRRKSRDTNRRRSMTLGVFSRKSVVSEDTPAPPPFKNPRPMSSMQNLRRSITSTLTTLRVTRPNPSVNPSAVPPLPISPTSPSYAASPTSPYPTSVPPTSFPPALRVRVSQEAISPVDSIAPRKSTVGQGLRPRQALSPTMHNRGSILVEATRIEDAESRRLSEMAFLDY</sequence>
<dbReference type="OrthoDB" id="3168445at2759"/>
<gene>
    <name evidence="2" type="ORF">FIBRA_01336</name>
</gene>
<feature type="region of interest" description="Disordered" evidence="1">
    <location>
        <begin position="386"/>
        <end position="782"/>
    </location>
</feature>
<dbReference type="HOGENOM" id="CLU_340103_0_0_1"/>
<feature type="compositionally biased region" description="Basic and acidic residues" evidence="1">
    <location>
        <begin position="668"/>
        <end position="677"/>
    </location>
</feature>
<reference evidence="2 3" key="1">
    <citation type="journal article" date="2012" name="Appl. Environ. Microbiol.">
        <title>Short-read sequencing for genomic analysis of the brown rot fungus Fibroporia radiculosa.</title>
        <authorList>
            <person name="Tang J.D."/>
            <person name="Perkins A.D."/>
            <person name="Sonstegard T.S."/>
            <person name="Schroeder S.G."/>
            <person name="Burgess S.C."/>
            <person name="Diehl S.V."/>
        </authorList>
    </citation>
    <scope>NUCLEOTIDE SEQUENCE [LARGE SCALE GENOMIC DNA]</scope>
    <source>
        <strain evidence="2 3">TFFH 294</strain>
    </source>
</reference>
<feature type="compositionally biased region" description="Basic and acidic residues" evidence="1">
    <location>
        <begin position="420"/>
        <end position="429"/>
    </location>
</feature>
<name>J4GJW5_9APHY</name>
<feature type="compositionally biased region" description="Polar residues" evidence="1">
    <location>
        <begin position="439"/>
        <end position="448"/>
    </location>
</feature>
<feature type="compositionally biased region" description="Low complexity" evidence="1">
    <location>
        <begin position="887"/>
        <end position="896"/>
    </location>
</feature>
<feature type="region of interest" description="Disordered" evidence="1">
    <location>
        <begin position="798"/>
        <end position="852"/>
    </location>
</feature>
<feature type="region of interest" description="Disordered" evidence="1">
    <location>
        <begin position="86"/>
        <end position="213"/>
    </location>
</feature>
<feature type="region of interest" description="Disordered" evidence="1">
    <location>
        <begin position="866"/>
        <end position="904"/>
    </location>
</feature>
<feature type="compositionally biased region" description="Low complexity" evidence="1">
    <location>
        <begin position="683"/>
        <end position="697"/>
    </location>
</feature>
<proteinExistence type="predicted"/>
<evidence type="ECO:0000313" key="3">
    <source>
        <dbReference type="Proteomes" id="UP000006352"/>
    </source>
</evidence>
<dbReference type="EMBL" id="HE796927">
    <property type="protein sequence ID" value="CCL99320.1"/>
    <property type="molecule type" value="Genomic_DNA"/>
</dbReference>
<feature type="compositionally biased region" description="Low complexity" evidence="1">
    <location>
        <begin position="866"/>
        <end position="877"/>
    </location>
</feature>
<feature type="compositionally biased region" description="Polar residues" evidence="1">
    <location>
        <begin position="127"/>
        <end position="171"/>
    </location>
</feature>
<dbReference type="GeneID" id="24094231"/>
<feature type="compositionally biased region" description="Polar residues" evidence="1">
    <location>
        <begin position="90"/>
        <end position="113"/>
    </location>
</feature>
<evidence type="ECO:0000256" key="1">
    <source>
        <dbReference type="SAM" id="MobiDB-lite"/>
    </source>
</evidence>
<feature type="compositionally biased region" description="Pro residues" evidence="1">
    <location>
        <begin position="626"/>
        <end position="641"/>
    </location>
</feature>
<feature type="compositionally biased region" description="Basic and acidic residues" evidence="1">
    <location>
        <begin position="172"/>
        <end position="190"/>
    </location>
</feature>
<protein>
    <submittedName>
        <fullName evidence="2">Uncharacterized protein</fullName>
    </submittedName>
</protein>
<feature type="compositionally biased region" description="Low complexity" evidence="1">
    <location>
        <begin position="602"/>
        <end position="619"/>
    </location>
</feature>
<feature type="compositionally biased region" description="Low complexity" evidence="1">
    <location>
        <begin position="547"/>
        <end position="570"/>
    </location>
</feature>
<organism evidence="2 3">
    <name type="scientific">Fibroporia radiculosa</name>
    <dbReference type="NCBI Taxonomy" id="599839"/>
    <lineage>
        <taxon>Eukaryota</taxon>
        <taxon>Fungi</taxon>
        <taxon>Dikarya</taxon>
        <taxon>Basidiomycota</taxon>
        <taxon>Agaricomycotina</taxon>
        <taxon>Agaricomycetes</taxon>
        <taxon>Polyporales</taxon>
        <taxon>Fibroporiaceae</taxon>
        <taxon>Fibroporia</taxon>
    </lineage>
</organism>
<feature type="compositionally biased region" description="Basic residues" evidence="1">
    <location>
        <begin position="807"/>
        <end position="820"/>
    </location>
</feature>
<dbReference type="InParanoid" id="J4GJW5"/>
<feature type="compositionally biased region" description="Basic and acidic residues" evidence="1">
    <location>
        <begin position="476"/>
        <end position="490"/>
    </location>
</feature>
<dbReference type="RefSeq" id="XP_012178603.1">
    <property type="nucleotide sequence ID" value="XM_012323213.1"/>
</dbReference>
<dbReference type="AlphaFoldDB" id="J4GJW5"/>
<evidence type="ECO:0000313" key="2">
    <source>
        <dbReference type="EMBL" id="CCL99320.1"/>
    </source>
</evidence>
<feature type="compositionally biased region" description="Pro residues" evidence="1">
    <location>
        <begin position="524"/>
        <end position="539"/>
    </location>
</feature>
<feature type="compositionally biased region" description="Basic residues" evidence="1">
    <location>
        <begin position="714"/>
        <end position="729"/>
    </location>
</feature>
<feature type="compositionally biased region" description="Pro residues" evidence="1">
    <location>
        <begin position="200"/>
        <end position="209"/>
    </location>
</feature>
<accession>J4GJW5</accession>
<keyword evidence="3" id="KW-1185">Reference proteome</keyword>
<dbReference type="Proteomes" id="UP000006352">
    <property type="component" value="Unassembled WGS sequence"/>
</dbReference>